<dbReference type="EMBL" id="ML994708">
    <property type="protein sequence ID" value="KAF2176492.1"/>
    <property type="molecule type" value="Genomic_DNA"/>
</dbReference>
<dbReference type="InterPro" id="IPR012338">
    <property type="entry name" value="Beta-lactam/transpept-like"/>
</dbReference>
<dbReference type="InterPro" id="IPR001466">
    <property type="entry name" value="Beta-lactam-related"/>
</dbReference>
<dbReference type="AlphaFoldDB" id="A0A6A6DDN4"/>
<evidence type="ECO:0000256" key="2">
    <source>
        <dbReference type="ARBA" id="ARBA00022801"/>
    </source>
</evidence>
<reference evidence="5" key="1">
    <citation type="journal article" date="2020" name="Stud. Mycol.">
        <title>101 Dothideomycetes genomes: a test case for predicting lifestyles and emergence of pathogens.</title>
        <authorList>
            <person name="Haridas S."/>
            <person name="Albert R."/>
            <person name="Binder M."/>
            <person name="Bloem J."/>
            <person name="Labutti K."/>
            <person name="Salamov A."/>
            <person name="Andreopoulos B."/>
            <person name="Baker S."/>
            <person name="Barry K."/>
            <person name="Bills G."/>
            <person name="Bluhm B."/>
            <person name="Cannon C."/>
            <person name="Castanera R."/>
            <person name="Culley D."/>
            <person name="Daum C."/>
            <person name="Ezra D."/>
            <person name="Gonzalez J."/>
            <person name="Henrissat B."/>
            <person name="Kuo A."/>
            <person name="Liang C."/>
            <person name="Lipzen A."/>
            <person name="Lutzoni F."/>
            <person name="Magnuson J."/>
            <person name="Mondo S."/>
            <person name="Nolan M."/>
            <person name="Ohm R."/>
            <person name="Pangilinan J."/>
            <person name="Park H.-J."/>
            <person name="Ramirez L."/>
            <person name="Alfaro M."/>
            <person name="Sun H."/>
            <person name="Tritt A."/>
            <person name="Yoshinaga Y."/>
            <person name="Zwiers L.-H."/>
            <person name="Turgeon B."/>
            <person name="Goodwin S."/>
            <person name="Spatafora J."/>
            <person name="Crous P."/>
            <person name="Grigoriev I."/>
        </authorList>
    </citation>
    <scope>NUCLEOTIDE SEQUENCE</scope>
    <source>
        <strain evidence="5">CBS 207.26</strain>
    </source>
</reference>
<gene>
    <name evidence="5" type="ORF">K469DRAFT_755646</name>
</gene>
<dbReference type="OrthoDB" id="428260at2759"/>
<dbReference type="Proteomes" id="UP000800200">
    <property type="component" value="Unassembled WGS sequence"/>
</dbReference>
<proteinExistence type="inferred from homology"/>
<dbReference type="SUPFAM" id="SSF56601">
    <property type="entry name" value="beta-lactamase/transpeptidase-like"/>
    <property type="match status" value="1"/>
</dbReference>
<name>A0A6A6DDN4_9PEZI</name>
<feature type="domain" description="Beta-lactamase-related" evidence="4">
    <location>
        <begin position="24"/>
        <end position="407"/>
    </location>
</feature>
<organism evidence="5 6">
    <name type="scientific">Zopfia rhizophila CBS 207.26</name>
    <dbReference type="NCBI Taxonomy" id="1314779"/>
    <lineage>
        <taxon>Eukaryota</taxon>
        <taxon>Fungi</taxon>
        <taxon>Dikarya</taxon>
        <taxon>Ascomycota</taxon>
        <taxon>Pezizomycotina</taxon>
        <taxon>Dothideomycetes</taxon>
        <taxon>Dothideomycetes incertae sedis</taxon>
        <taxon>Zopfiaceae</taxon>
        <taxon>Zopfia</taxon>
    </lineage>
</organism>
<evidence type="ECO:0000313" key="6">
    <source>
        <dbReference type="Proteomes" id="UP000800200"/>
    </source>
</evidence>
<dbReference type="Gene3D" id="3.40.710.10">
    <property type="entry name" value="DD-peptidase/beta-lactamase superfamily"/>
    <property type="match status" value="1"/>
</dbReference>
<protein>
    <submittedName>
        <fullName evidence="5">Esterase</fullName>
    </submittedName>
</protein>
<dbReference type="PANTHER" id="PTHR43283">
    <property type="entry name" value="BETA-LACTAMASE-RELATED"/>
    <property type="match status" value="1"/>
</dbReference>
<dbReference type="InterPro" id="IPR050789">
    <property type="entry name" value="Diverse_Enzym_Activities"/>
</dbReference>
<keyword evidence="6" id="KW-1185">Reference proteome</keyword>
<feature type="region of interest" description="Disordered" evidence="3">
    <location>
        <begin position="107"/>
        <end position="134"/>
    </location>
</feature>
<keyword evidence="2" id="KW-0378">Hydrolase</keyword>
<evidence type="ECO:0000259" key="4">
    <source>
        <dbReference type="Pfam" id="PF00144"/>
    </source>
</evidence>
<dbReference type="Pfam" id="PF00144">
    <property type="entry name" value="Beta-lactamase"/>
    <property type="match status" value="1"/>
</dbReference>
<evidence type="ECO:0000313" key="5">
    <source>
        <dbReference type="EMBL" id="KAF2176492.1"/>
    </source>
</evidence>
<evidence type="ECO:0000256" key="1">
    <source>
        <dbReference type="ARBA" id="ARBA00009009"/>
    </source>
</evidence>
<dbReference type="GO" id="GO:0016787">
    <property type="term" value="F:hydrolase activity"/>
    <property type="evidence" value="ECO:0007669"/>
    <property type="project" value="UniProtKB-KW"/>
</dbReference>
<evidence type="ECO:0000256" key="3">
    <source>
        <dbReference type="SAM" id="MobiDB-lite"/>
    </source>
</evidence>
<comment type="similarity">
    <text evidence="1">Belongs to the class-A beta-lactamase family.</text>
</comment>
<sequence>MSFNSLDSILDAYTNPTFNKLVGAVFVAVNKDGRTIYSKAAGHRDINRSKPMTTDSLFWVASMGKIQTAVAVMVAVEQGLVTLDQNIRHLVPELASLELLAGFEGDEEGKGADSPMENVLDFQPGRDGSVEGPKKEDLRKPILKKVGGPLTIRQLLSHTSGFTYDVSHEGLKRWSAYQKRTAHTFCGSMKGYTHPLIFSPGTSWSYGSGMDWASRVLEVISGLDYEQYMLSHVWTPLGMTSTTFRPHQHPDKVARHVEVGWRNSPASSLTLGQVVLQQPATDCLGGVGIFSTPEDYCRLLSMLVNDGGNLLRPESVNEIFRNQLSETVRKDCMSILQGSGRSQLGQTWPEDVNGGFGLTVAIAGEDFDGRRKKGSVNWCGMPNTHWWVDRESGVAGALFVQVLPPGDGVVTSLFDELEREVYGLLRGE</sequence>
<dbReference type="PANTHER" id="PTHR43283:SF17">
    <property type="entry name" value="(LOVD), PUTATIVE (AFU_ORTHOLOGUE AFUA_5G00920)-RELATED"/>
    <property type="match status" value="1"/>
</dbReference>
<accession>A0A6A6DDN4</accession>